<keyword evidence="3" id="KW-0378">Hydrolase</keyword>
<dbReference type="GO" id="GO:0006508">
    <property type="term" value="P:proteolysis"/>
    <property type="evidence" value="ECO:0007669"/>
    <property type="project" value="InterPro"/>
</dbReference>
<evidence type="ECO:0000259" key="2">
    <source>
        <dbReference type="Pfam" id="PF02557"/>
    </source>
</evidence>
<evidence type="ECO:0000313" key="4">
    <source>
        <dbReference type="Proteomes" id="UP000293852"/>
    </source>
</evidence>
<proteinExistence type="predicted"/>
<feature type="domain" description="D-alanyl-D-alanine carboxypeptidase-like core" evidence="2">
    <location>
        <begin position="126"/>
        <end position="252"/>
    </location>
</feature>
<dbReference type="InterPro" id="IPR052179">
    <property type="entry name" value="DD-CPase-like"/>
</dbReference>
<dbReference type="EMBL" id="SGWX01000001">
    <property type="protein sequence ID" value="RZS60906.1"/>
    <property type="molecule type" value="Genomic_DNA"/>
</dbReference>
<accession>A0A4Q7LZP2</accession>
<dbReference type="Pfam" id="PF02557">
    <property type="entry name" value="VanY"/>
    <property type="match status" value="1"/>
</dbReference>
<dbReference type="SUPFAM" id="SSF55166">
    <property type="entry name" value="Hedgehog/DD-peptidase"/>
    <property type="match status" value="1"/>
</dbReference>
<gene>
    <name evidence="3" type="ORF">EV386_1186</name>
</gene>
<dbReference type="InterPro" id="IPR003709">
    <property type="entry name" value="VanY-like_core_dom"/>
</dbReference>
<name>A0A4Q7LZP2_9MICO</name>
<dbReference type="Proteomes" id="UP000293852">
    <property type="component" value="Unassembled WGS sequence"/>
</dbReference>
<reference evidence="3 4" key="1">
    <citation type="submission" date="2019-02" db="EMBL/GenBank/DDBJ databases">
        <title>Sequencing the genomes of 1000 actinobacteria strains.</title>
        <authorList>
            <person name="Klenk H.-P."/>
        </authorList>
    </citation>
    <scope>NUCLEOTIDE SEQUENCE [LARGE SCALE GENOMIC DNA]</scope>
    <source>
        <strain evidence="3 4">DSM 16932</strain>
    </source>
</reference>
<dbReference type="CDD" id="cd14852">
    <property type="entry name" value="LD-carboxypeptidase"/>
    <property type="match status" value="1"/>
</dbReference>
<dbReference type="AlphaFoldDB" id="A0A4Q7LZP2"/>
<dbReference type="InterPro" id="IPR058193">
    <property type="entry name" value="VanY/YodJ_core_dom"/>
</dbReference>
<evidence type="ECO:0000256" key="1">
    <source>
        <dbReference type="SAM" id="SignalP"/>
    </source>
</evidence>
<dbReference type="Gene3D" id="3.30.1380.10">
    <property type="match status" value="1"/>
</dbReference>
<sequence>MRPYRVLAARAGRVLTVGALAFGPMAFGSTATSGLSPLTAAPAVAAPALAERAVAERASAAVRPRPFPDSVAPLPTPHGPARESVQDWRARADDAASLLVVVNKRRPLAPLTYEPTDLRAVDGVVLRAPAADAFAGLAAAAATAGVPVRARSGYRSYADQEATHAAWERALGAAAADAQSARAGHSEHQTGLAVDVMPVGGACQDFDCFAETPQAAWLADNAARFGFVVRYANGQEAVTGYTPEPWHLRYVGVEPASALAASGAASVEEYLGLPAAPTYADAG</sequence>
<comment type="caution">
    <text evidence="3">The sequence shown here is derived from an EMBL/GenBank/DDBJ whole genome shotgun (WGS) entry which is preliminary data.</text>
</comment>
<dbReference type="PANTHER" id="PTHR34385:SF1">
    <property type="entry name" value="PEPTIDOGLYCAN L-ALANYL-D-GLUTAMATE ENDOPEPTIDASE CWLK"/>
    <property type="match status" value="1"/>
</dbReference>
<evidence type="ECO:0000313" key="3">
    <source>
        <dbReference type="EMBL" id="RZS60906.1"/>
    </source>
</evidence>
<feature type="signal peptide" evidence="1">
    <location>
        <begin position="1"/>
        <end position="21"/>
    </location>
</feature>
<keyword evidence="3" id="KW-0645">Protease</keyword>
<protein>
    <submittedName>
        <fullName evidence="3">D-Ala-D-Ala carboxypeptidase</fullName>
    </submittedName>
</protein>
<dbReference type="PANTHER" id="PTHR34385">
    <property type="entry name" value="D-ALANYL-D-ALANINE CARBOXYPEPTIDASE"/>
    <property type="match status" value="1"/>
</dbReference>
<organism evidence="3 4">
    <name type="scientific">Xylanimonas ulmi</name>
    <dbReference type="NCBI Taxonomy" id="228973"/>
    <lineage>
        <taxon>Bacteria</taxon>
        <taxon>Bacillati</taxon>
        <taxon>Actinomycetota</taxon>
        <taxon>Actinomycetes</taxon>
        <taxon>Micrococcales</taxon>
        <taxon>Promicromonosporaceae</taxon>
        <taxon>Xylanimonas</taxon>
    </lineage>
</organism>
<keyword evidence="1" id="KW-0732">Signal</keyword>
<keyword evidence="4" id="KW-1185">Reference proteome</keyword>
<dbReference type="InterPro" id="IPR009045">
    <property type="entry name" value="Zn_M74/Hedgehog-like"/>
</dbReference>
<dbReference type="GO" id="GO:0004180">
    <property type="term" value="F:carboxypeptidase activity"/>
    <property type="evidence" value="ECO:0007669"/>
    <property type="project" value="UniProtKB-KW"/>
</dbReference>
<keyword evidence="3" id="KW-0121">Carboxypeptidase</keyword>
<feature type="chain" id="PRO_5038558350" evidence="1">
    <location>
        <begin position="22"/>
        <end position="283"/>
    </location>
</feature>